<evidence type="ECO:0000259" key="2">
    <source>
        <dbReference type="PROSITE" id="PS50020"/>
    </source>
</evidence>
<comment type="caution">
    <text evidence="3">The sequence shown here is derived from an EMBL/GenBank/DDBJ whole genome shotgun (WGS) entry which is preliminary data.</text>
</comment>
<proteinExistence type="predicted"/>
<dbReference type="Proteomes" id="UP000015453">
    <property type="component" value="Unassembled WGS sequence"/>
</dbReference>
<feature type="compositionally biased region" description="Polar residues" evidence="1">
    <location>
        <begin position="1"/>
        <end position="11"/>
    </location>
</feature>
<dbReference type="EMBL" id="AUSU01003385">
    <property type="protein sequence ID" value="EPS66944.1"/>
    <property type="molecule type" value="Genomic_DNA"/>
</dbReference>
<protein>
    <recommendedName>
        <fullName evidence="2">WW domain-containing protein</fullName>
    </recommendedName>
</protein>
<name>S8CIX1_9LAMI</name>
<dbReference type="InterPro" id="IPR036020">
    <property type="entry name" value="WW_dom_sf"/>
</dbReference>
<dbReference type="PROSITE" id="PS50020">
    <property type="entry name" value="WW_DOMAIN_2"/>
    <property type="match status" value="1"/>
</dbReference>
<dbReference type="Pfam" id="PF00397">
    <property type="entry name" value="WW"/>
    <property type="match status" value="1"/>
</dbReference>
<dbReference type="AlphaFoldDB" id="S8CIX1"/>
<dbReference type="SMART" id="SM00456">
    <property type="entry name" value="WW"/>
    <property type="match status" value="1"/>
</dbReference>
<organism evidence="3 4">
    <name type="scientific">Genlisea aurea</name>
    <dbReference type="NCBI Taxonomy" id="192259"/>
    <lineage>
        <taxon>Eukaryota</taxon>
        <taxon>Viridiplantae</taxon>
        <taxon>Streptophyta</taxon>
        <taxon>Embryophyta</taxon>
        <taxon>Tracheophyta</taxon>
        <taxon>Spermatophyta</taxon>
        <taxon>Magnoliopsida</taxon>
        <taxon>eudicotyledons</taxon>
        <taxon>Gunneridae</taxon>
        <taxon>Pentapetalae</taxon>
        <taxon>asterids</taxon>
        <taxon>lamiids</taxon>
        <taxon>Lamiales</taxon>
        <taxon>Lentibulariaceae</taxon>
        <taxon>Genlisea</taxon>
    </lineage>
</organism>
<dbReference type="CDD" id="cd00201">
    <property type="entry name" value="WW"/>
    <property type="match status" value="1"/>
</dbReference>
<dbReference type="PROSITE" id="PS01159">
    <property type="entry name" value="WW_DOMAIN_1"/>
    <property type="match status" value="1"/>
</dbReference>
<accession>S8CIX1</accession>
<evidence type="ECO:0000313" key="3">
    <source>
        <dbReference type="EMBL" id="EPS66944.1"/>
    </source>
</evidence>
<evidence type="ECO:0000256" key="1">
    <source>
        <dbReference type="SAM" id="MobiDB-lite"/>
    </source>
</evidence>
<dbReference type="SUPFAM" id="SSF51045">
    <property type="entry name" value="WW domain"/>
    <property type="match status" value="1"/>
</dbReference>
<dbReference type="OrthoDB" id="196131at2759"/>
<reference evidence="3 4" key="1">
    <citation type="journal article" date="2013" name="BMC Genomics">
        <title>The miniature genome of a carnivorous plant Genlisea aurea contains a low number of genes and short non-coding sequences.</title>
        <authorList>
            <person name="Leushkin E.V."/>
            <person name="Sutormin R.A."/>
            <person name="Nabieva E.R."/>
            <person name="Penin A.A."/>
            <person name="Kondrashov A.S."/>
            <person name="Logacheva M.D."/>
        </authorList>
    </citation>
    <scope>NUCLEOTIDE SEQUENCE [LARGE SCALE GENOMIC DNA]</scope>
</reference>
<feature type="domain" description="WW" evidence="2">
    <location>
        <begin position="20"/>
        <end position="54"/>
    </location>
</feature>
<feature type="region of interest" description="Disordered" evidence="1">
    <location>
        <begin position="1"/>
        <end position="27"/>
    </location>
</feature>
<keyword evidence="4" id="KW-1185">Reference proteome</keyword>
<dbReference type="InterPro" id="IPR001202">
    <property type="entry name" value="WW_dom"/>
</dbReference>
<sequence length="111" mass="12313">MDSAEQSSSNLGPRYAPDDPTLPEPWKGLIDGSTGLMYYWNPETNVTQYERPASFTPPLKTGRDNLLSNVLCSKGNLSFNTPCSKGSRLLISHCKASTFNRDQGLHLQELH</sequence>
<gene>
    <name evidence="3" type="ORF">M569_07831</name>
</gene>
<evidence type="ECO:0000313" key="4">
    <source>
        <dbReference type="Proteomes" id="UP000015453"/>
    </source>
</evidence>
<dbReference type="Gene3D" id="2.20.70.10">
    <property type="match status" value="1"/>
</dbReference>